<evidence type="ECO:0000256" key="5">
    <source>
        <dbReference type="ARBA" id="ARBA00022723"/>
    </source>
</evidence>
<reference evidence="12 13" key="1">
    <citation type="submission" date="2017-09" db="EMBL/GenBank/DDBJ databases">
        <title>WGS assembly of Aquilegia coerulea Goldsmith.</title>
        <authorList>
            <person name="Hodges S."/>
            <person name="Kramer E."/>
            <person name="Nordborg M."/>
            <person name="Tomkins J."/>
            <person name="Borevitz J."/>
            <person name="Derieg N."/>
            <person name="Yan J."/>
            <person name="Mihaltcheva S."/>
            <person name="Hayes R.D."/>
            <person name="Rokhsar D."/>
        </authorList>
    </citation>
    <scope>NUCLEOTIDE SEQUENCE [LARGE SCALE GENOMIC DNA]</scope>
    <source>
        <strain evidence="13">cv. Goldsmith</strain>
    </source>
</reference>
<keyword evidence="4" id="KW-0540">Nuclease</keyword>
<keyword evidence="13" id="KW-1185">Reference proteome</keyword>
<dbReference type="GO" id="GO:0005634">
    <property type="term" value="C:nucleus"/>
    <property type="evidence" value="ECO:0007669"/>
    <property type="project" value="UniProtKB-SubCell"/>
</dbReference>
<dbReference type="PANTHER" id="PTHR22930:SF285">
    <property type="entry name" value="PROTEIN ALP1-LIKE"/>
    <property type="match status" value="1"/>
</dbReference>
<dbReference type="InterPro" id="IPR024752">
    <property type="entry name" value="Myb/SANT-like_dom"/>
</dbReference>
<dbReference type="OrthoDB" id="1851308at2759"/>
<dbReference type="PANTHER" id="PTHR22930">
    <property type="match status" value="1"/>
</dbReference>
<feature type="compositionally biased region" description="Acidic residues" evidence="8">
    <location>
        <begin position="530"/>
        <end position="541"/>
    </location>
</feature>
<comment type="subcellular location">
    <subcellularLocation>
        <location evidence="2">Nucleus</location>
    </subcellularLocation>
</comment>
<dbReference type="FunCoup" id="A0A2G5E7H7">
    <property type="interactions" value="34"/>
</dbReference>
<dbReference type="Pfam" id="PF12776">
    <property type="entry name" value="Myb_DNA-bind_3"/>
    <property type="match status" value="1"/>
</dbReference>
<name>A0A2G5E7H7_AQUCA</name>
<evidence type="ECO:0000259" key="11">
    <source>
        <dbReference type="Pfam" id="PF26138"/>
    </source>
</evidence>
<dbReference type="Pfam" id="PF13359">
    <property type="entry name" value="DDE_Tnp_4"/>
    <property type="match status" value="1"/>
</dbReference>
<evidence type="ECO:0000256" key="6">
    <source>
        <dbReference type="ARBA" id="ARBA00022801"/>
    </source>
</evidence>
<evidence type="ECO:0000256" key="3">
    <source>
        <dbReference type="ARBA" id="ARBA00006958"/>
    </source>
</evidence>
<evidence type="ECO:0000259" key="10">
    <source>
        <dbReference type="Pfam" id="PF13359"/>
    </source>
</evidence>
<evidence type="ECO:0000256" key="8">
    <source>
        <dbReference type="SAM" id="MobiDB-lite"/>
    </source>
</evidence>
<evidence type="ECO:0000256" key="1">
    <source>
        <dbReference type="ARBA" id="ARBA00001968"/>
    </source>
</evidence>
<feature type="region of interest" description="Disordered" evidence="8">
    <location>
        <begin position="521"/>
        <end position="541"/>
    </location>
</feature>
<dbReference type="InParanoid" id="A0A2G5E7H7"/>
<evidence type="ECO:0000256" key="2">
    <source>
        <dbReference type="ARBA" id="ARBA00004123"/>
    </source>
</evidence>
<dbReference type="InterPro" id="IPR045249">
    <property type="entry name" value="HARBI1-like"/>
</dbReference>
<feature type="domain" description="DDE Tnp4" evidence="10">
    <location>
        <begin position="183"/>
        <end position="342"/>
    </location>
</feature>
<evidence type="ECO:0000256" key="7">
    <source>
        <dbReference type="ARBA" id="ARBA00023242"/>
    </source>
</evidence>
<dbReference type="InterPro" id="IPR027806">
    <property type="entry name" value="HARBI1_dom"/>
</dbReference>
<keyword evidence="6" id="KW-0378">Hydrolase</keyword>
<keyword evidence="5" id="KW-0479">Metal-binding</keyword>
<dbReference type="AlphaFoldDB" id="A0A2G5E7H7"/>
<dbReference type="GO" id="GO:0016787">
    <property type="term" value="F:hydrolase activity"/>
    <property type="evidence" value="ECO:0007669"/>
    <property type="project" value="UniProtKB-KW"/>
</dbReference>
<evidence type="ECO:0000313" key="12">
    <source>
        <dbReference type="EMBL" id="PIA51706.1"/>
    </source>
</evidence>
<dbReference type="Pfam" id="PF26138">
    <property type="entry name" value="DUF8040"/>
    <property type="match status" value="1"/>
</dbReference>
<gene>
    <name evidence="12" type="ORF">AQUCO_01100524v1</name>
</gene>
<organism evidence="12 13">
    <name type="scientific">Aquilegia coerulea</name>
    <name type="common">Rocky mountain columbine</name>
    <dbReference type="NCBI Taxonomy" id="218851"/>
    <lineage>
        <taxon>Eukaryota</taxon>
        <taxon>Viridiplantae</taxon>
        <taxon>Streptophyta</taxon>
        <taxon>Embryophyta</taxon>
        <taxon>Tracheophyta</taxon>
        <taxon>Spermatophyta</taxon>
        <taxon>Magnoliopsida</taxon>
        <taxon>Ranunculales</taxon>
        <taxon>Ranunculaceae</taxon>
        <taxon>Thalictroideae</taxon>
        <taxon>Aquilegia</taxon>
    </lineage>
</organism>
<protein>
    <recommendedName>
        <fullName evidence="14">DDE Tnp4 domain-containing protein</fullName>
    </recommendedName>
</protein>
<proteinExistence type="inferred from homology"/>
<dbReference type="InterPro" id="IPR058353">
    <property type="entry name" value="DUF8040"/>
</dbReference>
<feature type="domain" description="Myb/SANT-like" evidence="9">
    <location>
        <begin position="413"/>
        <end position="506"/>
    </location>
</feature>
<comment type="cofactor">
    <cofactor evidence="1">
        <name>a divalent metal cation</name>
        <dbReference type="ChEBI" id="CHEBI:60240"/>
    </cofactor>
</comment>
<dbReference type="GO" id="GO:0004518">
    <property type="term" value="F:nuclease activity"/>
    <property type="evidence" value="ECO:0007669"/>
    <property type="project" value="UniProtKB-KW"/>
</dbReference>
<dbReference type="EMBL" id="KZ305028">
    <property type="protein sequence ID" value="PIA51706.1"/>
    <property type="molecule type" value="Genomic_DNA"/>
</dbReference>
<feature type="domain" description="DUF8040" evidence="11">
    <location>
        <begin position="55"/>
        <end position="143"/>
    </location>
</feature>
<evidence type="ECO:0008006" key="14">
    <source>
        <dbReference type="Google" id="ProtNLM"/>
    </source>
</evidence>
<evidence type="ECO:0000256" key="4">
    <source>
        <dbReference type="ARBA" id="ARBA00022722"/>
    </source>
</evidence>
<dbReference type="Proteomes" id="UP000230069">
    <property type="component" value="Unassembled WGS sequence"/>
</dbReference>
<sequence>MKRRIVKMEGGEQERKRKIAVVAAAHAAAANAIATAYLTLNIPLEPRIDRNDERRSYMNSILEDDDKCRHNLRMGIQSFHQLCILIRAQGVASDNDNCSLEEMVMRFLHIIGHNVRHRVLEGRFYRSRETISRQFNEILKCVLKLYKPLIADHLELVHGSGTPPEITNDPHYREYFKGCLGALDGTHVTASVPVEEQDRFRERKLITTQNVLAACSFDLKFTYVLAGWEGTTHDQRVLDDALGRANPFVVPSGRYYLVDAGYTNQPGFLAPFRRTFYHVSEHEGRIPQNEKELFNKRHSLLRNSIERAFGVLKKRWPMLSTQSFYPYKIQVKIVLACFILHNHIRGVEPYDPILDEVDKELDGAPVDESGNDAPPMPHSIQKAKWAEFRDGIARVENDCESSFKIDDKKVQLRWNPTLDNVLLDVLGEAAREGEKTGKRWDTVVWNNLLATLSEKANEIVKSAHVENRIRQMRNEYNSFVELKAKSGVSYDPTRQTIIASNEYWKELLSKPLSTVIGNSHATGSYSANGLDEDTEKNGEEESIDLEVGEETISTASTKKTKRQHGKRMRGVDEVKNMLEGVNEHLALLRETIDPLTFGKQLRQAIMRVKGFSHKYLNSAFKILMKNHVEAEIFLLTDEEGRVDVLNDLFVQIGDI</sequence>
<evidence type="ECO:0000259" key="9">
    <source>
        <dbReference type="Pfam" id="PF12776"/>
    </source>
</evidence>
<evidence type="ECO:0000313" key="13">
    <source>
        <dbReference type="Proteomes" id="UP000230069"/>
    </source>
</evidence>
<comment type="similarity">
    <text evidence="3">Belongs to the HARBI1 family.</text>
</comment>
<dbReference type="GO" id="GO:0046872">
    <property type="term" value="F:metal ion binding"/>
    <property type="evidence" value="ECO:0007669"/>
    <property type="project" value="UniProtKB-KW"/>
</dbReference>
<accession>A0A2G5E7H7</accession>
<keyword evidence="7" id="KW-0539">Nucleus</keyword>